<feature type="domain" description="ABC transporter TMD0" evidence="4">
    <location>
        <begin position="38"/>
        <end position="182"/>
    </location>
</feature>
<evidence type="ECO:0000313" key="5">
    <source>
        <dbReference type="EMBL" id="KFX41585.1"/>
    </source>
</evidence>
<evidence type="ECO:0000259" key="4">
    <source>
        <dbReference type="Pfam" id="PF24357"/>
    </source>
</evidence>
<keyword evidence="3" id="KW-0472">Membrane</keyword>
<feature type="transmembrane region" description="Helical" evidence="3">
    <location>
        <begin position="100"/>
        <end position="123"/>
    </location>
</feature>
<feature type="transmembrane region" description="Helical" evidence="3">
    <location>
        <begin position="239"/>
        <end position="259"/>
    </location>
</feature>
<evidence type="ECO:0000256" key="2">
    <source>
        <dbReference type="SAM" id="MobiDB-lite"/>
    </source>
</evidence>
<reference evidence="5" key="1">
    <citation type="journal article" date="2014" name="PLoS Genet.">
        <title>Signature Gene Expression Reveals Novel Clues to the Molecular Mechanisms of Dimorphic Transition in Penicillium marneffei.</title>
        <authorList>
            <person name="Yang E."/>
            <person name="Wang G."/>
            <person name="Cai J."/>
            <person name="Woo P.C."/>
            <person name="Lau S.K."/>
            <person name="Yuen K.-Y."/>
            <person name="Chow W.-N."/>
            <person name="Lin X."/>
        </authorList>
    </citation>
    <scope>NUCLEOTIDE SEQUENCE [LARGE SCALE GENOMIC DNA]</scope>
    <source>
        <strain evidence="5">PM1</strain>
    </source>
</reference>
<dbReference type="AlphaFoldDB" id="A0A093UNU6"/>
<proteinExistence type="predicted"/>
<feature type="transmembrane region" description="Helical" evidence="3">
    <location>
        <begin position="58"/>
        <end position="79"/>
    </location>
</feature>
<feature type="transmembrane region" description="Helical" evidence="3">
    <location>
        <begin position="271"/>
        <end position="289"/>
    </location>
</feature>
<evidence type="ECO:0000256" key="3">
    <source>
        <dbReference type="SAM" id="Phobius"/>
    </source>
</evidence>
<protein>
    <submittedName>
        <fullName evidence="5">Toluene efflux pump membrane transporter TtgH</fullName>
    </submittedName>
</protein>
<gene>
    <name evidence="5" type="ORF">GQ26_0570330</name>
</gene>
<dbReference type="Pfam" id="PF24357">
    <property type="entry name" value="TMD0_ABC"/>
    <property type="match status" value="1"/>
</dbReference>
<dbReference type="eggNOG" id="KOG0054">
    <property type="taxonomic scope" value="Eukaryota"/>
</dbReference>
<keyword evidence="3" id="KW-1133">Transmembrane helix</keyword>
<keyword evidence="3" id="KW-0812">Transmembrane</keyword>
<comment type="caution">
    <text evidence="5">The sequence shown here is derived from an EMBL/GenBank/DDBJ whole genome shotgun (WGS) entry which is preliminary data.</text>
</comment>
<comment type="subcellular location">
    <subcellularLocation>
        <location evidence="1">Membrane</location>
        <topology evidence="1">Multi-pass membrane protein</topology>
    </subcellularLocation>
</comment>
<evidence type="ECO:0000256" key="1">
    <source>
        <dbReference type="ARBA" id="ARBA00004141"/>
    </source>
</evidence>
<accession>A0A093UNU6</accession>
<dbReference type="GO" id="GO:0016020">
    <property type="term" value="C:membrane"/>
    <property type="evidence" value="ECO:0007669"/>
    <property type="project" value="UniProtKB-SubCell"/>
</dbReference>
<sequence>MICTSTPRSNTTSSVGQRQYQVDENSGKKFPMASTDTCDDGGFGPVLGTMGCRGGFDFTLVFEASALTIIPAAFFLLLAPIRIFQLSRQSPKVHSSAIRIAILVLTVCLAAIQIVLLALVATQQPDRRLLSLAGAILEVFDMLCLVILVDLEYVRSIRPSFLVSAYLFVTLLLDVARVRTAWLLPNCLTYSICLSLSLAIKLLLICMENVEKRKWLVPSEKTKSDESLSGPFSRVSLDISYGLVGATVNVFVGIAANIIQLGLATWLLKTQVGAVCIVLVIVVIGNAVTTRQKAWLEAIEKHINFTTVVLASI</sequence>
<dbReference type="HOGENOM" id="CLU_888970_0_0_1"/>
<feature type="region of interest" description="Disordered" evidence="2">
    <location>
        <begin position="1"/>
        <end position="32"/>
    </location>
</feature>
<dbReference type="InterPro" id="IPR056227">
    <property type="entry name" value="TMD0_ABC"/>
</dbReference>
<dbReference type="EMBL" id="JPOX01000057">
    <property type="protein sequence ID" value="KFX41585.1"/>
    <property type="molecule type" value="Genomic_DNA"/>
</dbReference>
<feature type="compositionally biased region" description="Polar residues" evidence="2">
    <location>
        <begin position="1"/>
        <end position="24"/>
    </location>
</feature>
<organism evidence="5">
    <name type="scientific">Talaromyces marneffei PM1</name>
    <dbReference type="NCBI Taxonomy" id="1077442"/>
    <lineage>
        <taxon>Eukaryota</taxon>
        <taxon>Fungi</taxon>
        <taxon>Dikarya</taxon>
        <taxon>Ascomycota</taxon>
        <taxon>Pezizomycotina</taxon>
        <taxon>Eurotiomycetes</taxon>
        <taxon>Eurotiomycetidae</taxon>
        <taxon>Eurotiales</taxon>
        <taxon>Trichocomaceae</taxon>
        <taxon>Talaromyces</taxon>
        <taxon>Talaromyces sect. Talaromyces</taxon>
    </lineage>
</organism>
<name>A0A093UNU6_TALMA</name>
<feature type="transmembrane region" description="Helical" evidence="3">
    <location>
        <begin position="188"/>
        <end position="206"/>
    </location>
</feature>
<feature type="transmembrane region" description="Helical" evidence="3">
    <location>
        <begin position="129"/>
        <end position="149"/>
    </location>
</feature>